<name>A0A1A9W1V0_9MUSC</name>
<sequence>MLFKKLVQIDLSIAHPLMKKKKKEKKKLEQTLALAFFISILAFLLTTNIGSSDNSIGITLDGSTRTVISGARIININSVKFHNDSSQMKMPHYGSRSVKLVQEFMY</sequence>
<reference evidence="2" key="2">
    <citation type="submission" date="2020-05" db="UniProtKB">
        <authorList>
            <consortium name="EnsemblMetazoa"/>
        </authorList>
    </citation>
    <scope>IDENTIFICATION</scope>
    <source>
        <strain evidence="2">IAEA</strain>
    </source>
</reference>
<keyword evidence="1" id="KW-0472">Membrane</keyword>
<evidence type="ECO:0000256" key="1">
    <source>
        <dbReference type="SAM" id="Phobius"/>
    </source>
</evidence>
<reference evidence="3" key="1">
    <citation type="submission" date="2014-03" db="EMBL/GenBank/DDBJ databases">
        <authorList>
            <person name="Aksoy S."/>
            <person name="Warren W."/>
            <person name="Wilson R.K."/>
        </authorList>
    </citation>
    <scope>NUCLEOTIDE SEQUENCE [LARGE SCALE GENOMIC DNA]</scope>
    <source>
        <strain evidence="3">IAEA</strain>
    </source>
</reference>
<dbReference type="Proteomes" id="UP000091820">
    <property type="component" value="Unassembled WGS sequence"/>
</dbReference>
<proteinExistence type="predicted"/>
<evidence type="ECO:0000313" key="2">
    <source>
        <dbReference type="EnsemblMetazoa" id="GBRI003299-PA"/>
    </source>
</evidence>
<evidence type="ECO:0000313" key="3">
    <source>
        <dbReference type="Proteomes" id="UP000091820"/>
    </source>
</evidence>
<keyword evidence="1" id="KW-0812">Transmembrane</keyword>
<keyword evidence="1" id="KW-1133">Transmembrane helix</keyword>
<dbReference type="EnsemblMetazoa" id="GBRI003299-RA">
    <property type="protein sequence ID" value="GBRI003299-PA"/>
    <property type="gene ID" value="GBRI003299"/>
</dbReference>
<keyword evidence="3" id="KW-1185">Reference proteome</keyword>
<feature type="transmembrane region" description="Helical" evidence="1">
    <location>
        <begin position="28"/>
        <end position="46"/>
    </location>
</feature>
<protein>
    <submittedName>
        <fullName evidence="2">Uncharacterized protein</fullName>
    </submittedName>
</protein>
<dbReference type="VEuPathDB" id="VectorBase:GBRI003299"/>
<dbReference type="AlphaFoldDB" id="A0A1A9W1V0"/>
<organism evidence="2 3">
    <name type="scientific">Glossina brevipalpis</name>
    <dbReference type="NCBI Taxonomy" id="37001"/>
    <lineage>
        <taxon>Eukaryota</taxon>
        <taxon>Metazoa</taxon>
        <taxon>Ecdysozoa</taxon>
        <taxon>Arthropoda</taxon>
        <taxon>Hexapoda</taxon>
        <taxon>Insecta</taxon>
        <taxon>Pterygota</taxon>
        <taxon>Neoptera</taxon>
        <taxon>Endopterygota</taxon>
        <taxon>Diptera</taxon>
        <taxon>Brachycera</taxon>
        <taxon>Muscomorpha</taxon>
        <taxon>Hippoboscoidea</taxon>
        <taxon>Glossinidae</taxon>
        <taxon>Glossina</taxon>
    </lineage>
</organism>
<accession>A0A1A9W1V0</accession>